<dbReference type="InterPro" id="IPR035906">
    <property type="entry name" value="MetI-like_sf"/>
</dbReference>
<gene>
    <name evidence="9" type="ORF">EWH70_13540</name>
</gene>
<accession>A0A4Q7JAF4</accession>
<evidence type="ECO:0000259" key="8">
    <source>
        <dbReference type="PROSITE" id="PS50928"/>
    </source>
</evidence>
<dbReference type="Gene3D" id="1.10.3720.10">
    <property type="entry name" value="MetI-like"/>
    <property type="match status" value="1"/>
</dbReference>
<dbReference type="SUPFAM" id="SSF161098">
    <property type="entry name" value="MetI-like"/>
    <property type="match status" value="1"/>
</dbReference>
<dbReference type="CDD" id="cd06261">
    <property type="entry name" value="TM_PBP2"/>
    <property type="match status" value="1"/>
</dbReference>
<feature type="domain" description="ABC transmembrane type-1" evidence="8">
    <location>
        <begin position="99"/>
        <end position="297"/>
    </location>
</feature>
<comment type="caution">
    <text evidence="9">The sequence shown here is derived from an EMBL/GenBank/DDBJ whole genome shotgun (WGS) entry which is preliminary data.</text>
</comment>
<dbReference type="GO" id="GO:0005886">
    <property type="term" value="C:plasma membrane"/>
    <property type="evidence" value="ECO:0007669"/>
    <property type="project" value="UniProtKB-SubCell"/>
</dbReference>
<keyword evidence="10" id="KW-1185">Reference proteome</keyword>
<evidence type="ECO:0000256" key="4">
    <source>
        <dbReference type="ARBA" id="ARBA00022692"/>
    </source>
</evidence>
<evidence type="ECO:0000256" key="5">
    <source>
        <dbReference type="ARBA" id="ARBA00022989"/>
    </source>
</evidence>
<evidence type="ECO:0000313" key="9">
    <source>
        <dbReference type="EMBL" id="RZQ63453.1"/>
    </source>
</evidence>
<feature type="transmembrane region" description="Helical" evidence="7">
    <location>
        <begin position="274"/>
        <end position="300"/>
    </location>
</feature>
<dbReference type="PANTHER" id="PTHR43386">
    <property type="entry name" value="OLIGOPEPTIDE TRANSPORT SYSTEM PERMEASE PROTEIN APPC"/>
    <property type="match status" value="1"/>
</dbReference>
<organism evidence="9 10">
    <name type="scientific">Amycolatopsis suaedae</name>
    <dbReference type="NCBI Taxonomy" id="2510978"/>
    <lineage>
        <taxon>Bacteria</taxon>
        <taxon>Bacillati</taxon>
        <taxon>Actinomycetota</taxon>
        <taxon>Actinomycetes</taxon>
        <taxon>Pseudonocardiales</taxon>
        <taxon>Pseudonocardiaceae</taxon>
        <taxon>Amycolatopsis</taxon>
    </lineage>
</organism>
<dbReference type="OrthoDB" id="9812701at2"/>
<name>A0A4Q7JAF4_9PSEU</name>
<dbReference type="PROSITE" id="PS50928">
    <property type="entry name" value="ABC_TM1"/>
    <property type="match status" value="1"/>
</dbReference>
<feature type="transmembrane region" description="Helical" evidence="7">
    <location>
        <begin position="170"/>
        <end position="190"/>
    </location>
</feature>
<evidence type="ECO:0000256" key="3">
    <source>
        <dbReference type="ARBA" id="ARBA00022475"/>
    </source>
</evidence>
<feature type="transmembrane region" description="Helical" evidence="7">
    <location>
        <begin position="229"/>
        <end position="254"/>
    </location>
</feature>
<dbReference type="PANTHER" id="PTHR43386:SF6">
    <property type="entry name" value="ABC TRANSPORTER PERMEASE PROTEIN"/>
    <property type="match status" value="1"/>
</dbReference>
<comment type="subcellular location">
    <subcellularLocation>
        <location evidence="1 7">Cell membrane</location>
        <topology evidence="1 7">Multi-pass membrane protein</topology>
    </subcellularLocation>
</comment>
<dbReference type="AlphaFoldDB" id="A0A4Q7JAF4"/>
<evidence type="ECO:0000256" key="2">
    <source>
        <dbReference type="ARBA" id="ARBA00022448"/>
    </source>
</evidence>
<comment type="similarity">
    <text evidence="7">Belongs to the binding-protein-dependent transport system permease family.</text>
</comment>
<dbReference type="Pfam" id="PF12911">
    <property type="entry name" value="OppC_N"/>
    <property type="match status" value="1"/>
</dbReference>
<evidence type="ECO:0000256" key="1">
    <source>
        <dbReference type="ARBA" id="ARBA00004651"/>
    </source>
</evidence>
<keyword evidence="4 7" id="KW-0812">Transmembrane</keyword>
<dbReference type="InterPro" id="IPR025966">
    <property type="entry name" value="OppC_N"/>
</dbReference>
<dbReference type="Proteomes" id="UP000292003">
    <property type="component" value="Unassembled WGS sequence"/>
</dbReference>
<evidence type="ECO:0000256" key="6">
    <source>
        <dbReference type="ARBA" id="ARBA00023136"/>
    </source>
</evidence>
<feature type="transmembrane region" description="Helical" evidence="7">
    <location>
        <begin position="103"/>
        <end position="126"/>
    </location>
</feature>
<dbReference type="EMBL" id="SFCC01000006">
    <property type="protein sequence ID" value="RZQ63453.1"/>
    <property type="molecule type" value="Genomic_DNA"/>
</dbReference>
<keyword evidence="2 7" id="KW-0813">Transport</keyword>
<keyword evidence="6 7" id="KW-0472">Membrane</keyword>
<protein>
    <submittedName>
        <fullName evidence="9">ABC transporter permease</fullName>
    </submittedName>
</protein>
<reference evidence="9 10" key="1">
    <citation type="submission" date="2019-02" db="EMBL/GenBank/DDBJ databases">
        <title>Draft genome sequence of Amycolatopsis sp. 8-3EHSu isolated from roots of Suaeda maritima.</title>
        <authorList>
            <person name="Duangmal K."/>
            <person name="Chantavorakit T."/>
        </authorList>
    </citation>
    <scope>NUCLEOTIDE SEQUENCE [LARGE SCALE GENOMIC DNA]</scope>
    <source>
        <strain evidence="9 10">8-3EHSu</strain>
    </source>
</reference>
<evidence type="ECO:0000256" key="7">
    <source>
        <dbReference type="RuleBase" id="RU363032"/>
    </source>
</evidence>
<dbReference type="InterPro" id="IPR050366">
    <property type="entry name" value="BP-dependent_transpt_permease"/>
</dbReference>
<dbReference type="GO" id="GO:0055085">
    <property type="term" value="P:transmembrane transport"/>
    <property type="evidence" value="ECO:0007669"/>
    <property type="project" value="InterPro"/>
</dbReference>
<keyword evidence="3" id="KW-1003">Cell membrane</keyword>
<keyword evidence="5 7" id="KW-1133">Transmembrane helix</keyword>
<evidence type="ECO:0000313" key="10">
    <source>
        <dbReference type="Proteomes" id="UP000292003"/>
    </source>
</evidence>
<dbReference type="RefSeq" id="WP_130475706.1">
    <property type="nucleotide sequence ID" value="NZ_SFCC01000006.1"/>
</dbReference>
<sequence length="309" mass="33033">MTDPNAATAGETVQAVTREGRPRGLFADAWYELRRRPMFWLSATLILLVLLMAAFPQLFTSVDPNYADLSRSRQPPSGEAWFGYDNQGGDVYARTIHGARASLLVGLLATAATVLLGATLGVLAGYHGGWLDTVLSRISDIFVGLPFVLGAIVILYTFNTPGSTPSGVRVMTQVVLSIAVLAWPVAMRIMRSATITAKQQDYVKAARALGAGPGRVIVRHMLPNTVAPVLVYATIALGAFIGVEATLSFLGVGLRPPVVSWGVMISAAKDYIRVAPHMLLFPAGFLTLTVLAFVTLGDAVREALDPKLR</sequence>
<dbReference type="InterPro" id="IPR000515">
    <property type="entry name" value="MetI-like"/>
</dbReference>
<dbReference type="Pfam" id="PF00528">
    <property type="entry name" value="BPD_transp_1"/>
    <property type="match status" value="1"/>
</dbReference>
<feature type="transmembrane region" description="Helical" evidence="7">
    <location>
        <begin position="39"/>
        <end position="59"/>
    </location>
</feature>
<proteinExistence type="inferred from homology"/>
<feature type="transmembrane region" description="Helical" evidence="7">
    <location>
        <begin position="138"/>
        <end position="158"/>
    </location>
</feature>